<evidence type="ECO:0000313" key="4">
    <source>
        <dbReference type="Proteomes" id="UP000324800"/>
    </source>
</evidence>
<dbReference type="Gene3D" id="2.20.110.10">
    <property type="entry name" value="Histone H3 K4-specific methyltransferase SET7/9 N-terminal domain"/>
    <property type="match status" value="1"/>
</dbReference>
<proteinExistence type="predicted"/>
<dbReference type="OrthoDB" id="423343at2759"/>
<gene>
    <name evidence="3" type="ORF">EZS28_003758</name>
</gene>
<evidence type="ECO:0000313" key="3">
    <source>
        <dbReference type="EMBL" id="KAA6400718.1"/>
    </source>
</evidence>
<dbReference type="PANTHER" id="PTHR23084">
    <property type="entry name" value="PHOSPHATIDYLINOSITOL-4-PHOSPHATE 5-KINASE RELATED"/>
    <property type="match status" value="1"/>
</dbReference>
<dbReference type="EMBL" id="SNRW01000514">
    <property type="protein sequence ID" value="KAA6400718.1"/>
    <property type="molecule type" value="Genomic_DNA"/>
</dbReference>
<name>A0A5J4X037_9EUKA</name>
<evidence type="ECO:0008006" key="5">
    <source>
        <dbReference type="Google" id="ProtNLM"/>
    </source>
</evidence>
<comment type="caution">
    <text evidence="3">The sequence shown here is derived from an EMBL/GenBank/DDBJ whole genome shotgun (WGS) entry which is preliminary data.</text>
</comment>
<accession>A0A5J4X037</accession>
<dbReference type="PANTHER" id="PTHR23084:SF263">
    <property type="entry name" value="MORN REPEAT-CONTAINING PROTEIN 1"/>
    <property type="match status" value="1"/>
</dbReference>
<organism evidence="3 4">
    <name type="scientific">Streblomastix strix</name>
    <dbReference type="NCBI Taxonomy" id="222440"/>
    <lineage>
        <taxon>Eukaryota</taxon>
        <taxon>Metamonada</taxon>
        <taxon>Preaxostyla</taxon>
        <taxon>Oxymonadida</taxon>
        <taxon>Streblomastigidae</taxon>
        <taxon>Streblomastix</taxon>
    </lineage>
</organism>
<evidence type="ECO:0000256" key="2">
    <source>
        <dbReference type="SAM" id="MobiDB-lite"/>
    </source>
</evidence>
<dbReference type="Proteomes" id="UP000324800">
    <property type="component" value="Unassembled WGS sequence"/>
</dbReference>
<dbReference type="SUPFAM" id="SSF82185">
    <property type="entry name" value="Histone H3 K4-specific methyltransferase SET7/9 N-terminal domain"/>
    <property type="match status" value="1"/>
</dbReference>
<keyword evidence="1" id="KW-0677">Repeat</keyword>
<dbReference type="AlphaFoldDB" id="A0A5J4X037"/>
<dbReference type="InterPro" id="IPR003409">
    <property type="entry name" value="MORN"/>
</dbReference>
<evidence type="ECO:0000256" key="1">
    <source>
        <dbReference type="ARBA" id="ARBA00022737"/>
    </source>
</evidence>
<protein>
    <recommendedName>
        <fullName evidence="5">Radial spoke head 1</fullName>
    </recommendedName>
</protein>
<reference evidence="3 4" key="1">
    <citation type="submission" date="2019-03" db="EMBL/GenBank/DDBJ databases">
        <title>Single cell metagenomics reveals metabolic interactions within the superorganism composed of flagellate Streblomastix strix and complex community of Bacteroidetes bacteria on its surface.</title>
        <authorList>
            <person name="Treitli S.C."/>
            <person name="Kolisko M."/>
            <person name="Husnik F."/>
            <person name="Keeling P."/>
            <person name="Hampl V."/>
        </authorList>
    </citation>
    <scope>NUCLEOTIDE SEQUENCE [LARGE SCALE GENOMIC DNA]</scope>
    <source>
        <strain evidence="3">ST1C</strain>
    </source>
</reference>
<feature type="region of interest" description="Disordered" evidence="2">
    <location>
        <begin position="21"/>
        <end position="41"/>
    </location>
</feature>
<dbReference type="Pfam" id="PF02493">
    <property type="entry name" value="MORN"/>
    <property type="match status" value="3"/>
</dbReference>
<sequence length="99" mass="11360">MAEEEKEREVIQPEKMLGVFTGGRNNVTGEREGPGENRFPNGDVYKSEYQNGQRNGPGKYFWKVTKYVGCYMNHIKDGYGLMKYPDGSLYDGRAVKIRQ</sequence>